<dbReference type="EMBL" id="PQXI01000031">
    <property type="protein sequence ID" value="TGO28178.1"/>
    <property type="molecule type" value="Genomic_DNA"/>
</dbReference>
<name>A0A4Z1FWW9_9HELO</name>
<feature type="region of interest" description="Disordered" evidence="1">
    <location>
        <begin position="86"/>
        <end position="123"/>
    </location>
</feature>
<gene>
    <name evidence="2" type="ORF">BPAE_0031g00430</name>
</gene>
<dbReference type="AlphaFoldDB" id="A0A4Z1FWW9"/>
<organism evidence="2 3">
    <name type="scientific">Botrytis paeoniae</name>
    <dbReference type="NCBI Taxonomy" id="278948"/>
    <lineage>
        <taxon>Eukaryota</taxon>
        <taxon>Fungi</taxon>
        <taxon>Dikarya</taxon>
        <taxon>Ascomycota</taxon>
        <taxon>Pezizomycotina</taxon>
        <taxon>Leotiomycetes</taxon>
        <taxon>Helotiales</taxon>
        <taxon>Sclerotiniaceae</taxon>
        <taxon>Botrytis</taxon>
    </lineage>
</organism>
<accession>A0A4Z1FWW9</accession>
<dbReference type="Proteomes" id="UP000297910">
    <property type="component" value="Unassembled WGS sequence"/>
</dbReference>
<evidence type="ECO:0000313" key="2">
    <source>
        <dbReference type="EMBL" id="TGO28178.1"/>
    </source>
</evidence>
<protein>
    <submittedName>
        <fullName evidence="2">Uncharacterized protein</fullName>
    </submittedName>
</protein>
<evidence type="ECO:0000313" key="3">
    <source>
        <dbReference type="Proteomes" id="UP000297910"/>
    </source>
</evidence>
<proteinExistence type="predicted"/>
<keyword evidence="3" id="KW-1185">Reference proteome</keyword>
<feature type="region of interest" description="Disordered" evidence="1">
    <location>
        <begin position="1"/>
        <end position="23"/>
    </location>
</feature>
<feature type="compositionally biased region" description="Polar residues" evidence="1">
    <location>
        <begin position="112"/>
        <end position="121"/>
    </location>
</feature>
<feature type="region of interest" description="Disordered" evidence="1">
    <location>
        <begin position="42"/>
        <end position="61"/>
    </location>
</feature>
<comment type="caution">
    <text evidence="2">The sequence shown here is derived from an EMBL/GenBank/DDBJ whole genome shotgun (WGS) entry which is preliminary data.</text>
</comment>
<reference evidence="2 3" key="1">
    <citation type="submission" date="2017-12" db="EMBL/GenBank/DDBJ databases">
        <title>Comparative genomics of Botrytis spp.</title>
        <authorList>
            <person name="Valero-Jimenez C.A."/>
            <person name="Tapia P."/>
            <person name="Veloso J."/>
            <person name="Silva-Moreno E."/>
            <person name="Staats M."/>
            <person name="Valdes J.H."/>
            <person name="Van Kan J.A.L."/>
        </authorList>
    </citation>
    <scope>NUCLEOTIDE SEQUENCE [LARGE SCALE GENOMIC DNA]</scope>
    <source>
        <strain evidence="2 3">Bp0003</strain>
    </source>
</reference>
<evidence type="ECO:0000256" key="1">
    <source>
        <dbReference type="SAM" id="MobiDB-lite"/>
    </source>
</evidence>
<feature type="compositionally biased region" description="Polar residues" evidence="1">
    <location>
        <begin position="1"/>
        <end position="19"/>
    </location>
</feature>
<sequence length="139" mass="15372">MPSFDNSSSQTYDASSQIPISEMNYDECEAEKLRIRTRISHLERAQATNTSSGMDRGGDANRALEQRIVDLEYRFQEVERQIRALDAQNTGYGSTSRNRSSQSPPAPRAPNTSPQPCNYASDSMVEASAPSLLPILVQS</sequence>